<dbReference type="InterPro" id="IPR011009">
    <property type="entry name" value="Kinase-like_dom_sf"/>
</dbReference>
<reference evidence="1 2" key="1">
    <citation type="journal article" date="2019" name="Environ. Microbiol.">
        <title>At the nexus of three kingdoms: the genome of the mycorrhizal fungus Gigaspora margarita provides insights into plant, endobacterial and fungal interactions.</title>
        <authorList>
            <person name="Venice F."/>
            <person name="Ghignone S."/>
            <person name="Salvioli di Fossalunga A."/>
            <person name="Amselem J."/>
            <person name="Novero M."/>
            <person name="Xianan X."/>
            <person name="Sedzielewska Toro K."/>
            <person name="Morin E."/>
            <person name="Lipzen A."/>
            <person name="Grigoriev I.V."/>
            <person name="Henrissat B."/>
            <person name="Martin F.M."/>
            <person name="Bonfante P."/>
        </authorList>
    </citation>
    <scope>NUCLEOTIDE SEQUENCE [LARGE SCALE GENOMIC DNA]</scope>
    <source>
        <strain evidence="1 2">BEG34</strain>
    </source>
</reference>
<dbReference type="SUPFAM" id="SSF56112">
    <property type="entry name" value="Protein kinase-like (PK-like)"/>
    <property type="match status" value="1"/>
</dbReference>
<dbReference type="GO" id="GO:0005634">
    <property type="term" value="C:nucleus"/>
    <property type="evidence" value="ECO:0007669"/>
    <property type="project" value="TreeGrafter"/>
</dbReference>
<dbReference type="InterPro" id="IPR050517">
    <property type="entry name" value="DDR_Repair_Kinase"/>
</dbReference>
<dbReference type="Gene3D" id="1.10.1070.11">
    <property type="entry name" value="Phosphatidylinositol 3-/4-kinase, catalytic domain"/>
    <property type="match status" value="1"/>
</dbReference>
<gene>
    <name evidence="1" type="ORF">F8M41_007849</name>
</gene>
<proteinExistence type="predicted"/>
<dbReference type="EMBL" id="WTPW01001804">
    <property type="protein sequence ID" value="KAF0413121.1"/>
    <property type="molecule type" value="Genomic_DNA"/>
</dbReference>
<dbReference type="PANTHER" id="PTHR11139:SF71">
    <property type="entry name" value="SERINE_THREONINE-PROTEIN KINASE SMG1"/>
    <property type="match status" value="1"/>
</dbReference>
<accession>A0A8H3X600</accession>
<keyword evidence="1" id="KW-0418">Kinase</keyword>
<comment type="caution">
    <text evidence="1">The sequence shown here is derived from an EMBL/GenBank/DDBJ whole genome shotgun (WGS) entry which is preliminary data.</text>
</comment>
<dbReference type="GO" id="GO:0000184">
    <property type="term" value="P:nuclear-transcribed mRNA catabolic process, nonsense-mediated decay"/>
    <property type="evidence" value="ECO:0007669"/>
    <property type="project" value="TreeGrafter"/>
</dbReference>
<dbReference type="GO" id="GO:0004674">
    <property type="term" value="F:protein serine/threonine kinase activity"/>
    <property type="evidence" value="ECO:0007669"/>
    <property type="project" value="TreeGrafter"/>
</dbReference>
<dbReference type="OrthoDB" id="381190at2759"/>
<keyword evidence="2" id="KW-1185">Reference proteome</keyword>
<dbReference type="Proteomes" id="UP000439903">
    <property type="component" value="Unassembled WGS sequence"/>
</dbReference>
<sequence>MPLKYLYFTKNGNILQNNTEELAGNPQRPNDMYFEKIGKAPKKEVSETPSDLLEKEVCASCSSPKKWRIKTTSLSRSLAVMKKKLRIPETIPFRLTQNIETVLGVTGVEGVFRIAFEDVLGILQEY</sequence>
<evidence type="ECO:0000313" key="1">
    <source>
        <dbReference type="EMBL" id="KAF0413121.1"/>
    </source>
</evidence>
<keyword evidence="1" id="KW-0808">Transferase</keyword>
<dbReference type="PANTHER" id="PTHR11139">
    <property type="entry name" value="ATAXIA TELANGIECTASIA MUTATED ATM -RELATED"/>
    <property type="match status" value="1"/>
</dbReference>
<evidence type="ECO:0000313" key="2">
    <source>
        <dbReference type="Proteomes" id="UP000439903"/>
    </source>
</evidence>
<dbReference type="InterPro" id="IPR036940">
    <property type="entry name" value="PI3/4_kinase_cat_sf"/>
</dbReference>
<protein>
    <submittedName>
        <fullName evidence="1">Serine/threonine-protein kinase SMG1</fullName>
    </submittedName>
</protein>
<name>A0A8H3X600_GIGMA</name>
<organism evidence="1 2">
    <name type="scientific">Gigaspora margarita</name>
    <dbReference type="NCBI Taxonomy" id="4874"/>
    <lineage>
        <taxon>Eukaryota</taxon>
        <taxon>Fungi</taxon>
        <taxon>Fungi incertae sedis</taxon>
        <taxon>Mucoromycota</taxon>
        <taxon>Glomeromycotina</taxon>
        <taxon>Glomeromycetes</taxon>
        <taxon>Diversisporales</taxon>
        <taxon>Gigasporaceae</taxon>
        <taxon>Gigaspora</taxon>
    </lineage>
</organism>
<dbReference type="AlphaFoldDB" id="A0A8H3X600"/>